<dbReference type="RefSeq" id="WP_316414380.1">
    <property type="nucleotide sequence ID" value="NZ_AP027080.1"/>
</dbReference>
<name>A0AA48GKL4_9BACT</name>
<organism evidence="3 4">
    <name type="scientific">Mesoterricola silvestris</name>
    <dbReference type="NCBI Taxonomy" id="2927979"/>
    <lineage>
        <taxon>Bacteria</taxon>
        <taxon>Pseudomonadati</taxon>
        <taxon>Acidobacteriota</taxon>
        <taxon>Holophagae</taxon>
        <taxon>Holophagales</taxon>
        <taxon>Holophagaceae</taxon>
        <taxon>Mesoterricola</taxon>
    </lineage>
</organism>
<evidence type="ECO:0000313" key="4">
    <source>
        <dbReference type="Proteomes" id="UP001238179"/>
    </source>
</evidence>
<dbReference type="KEGG" id="msil:METEAL_06630"/>
<dbReference type="AlphaFoldDB" id="A0AA48GKL4"/>
<evidence type="ECO:0000256" key="1">
    <source>
        <dbReference type="SAM" id="MobiDB-lite"/>
    </source>
</evidence>
<accession>A0AA48GKL4</accession>
<reference evidence="4" key="1">
    <citation type="journal article" date="2023" name="Int. J. Syst. Evol. Microbiol.">
        <title>Mesoterricola silvestris gen. nov., sp. nov., Mesoterricola sediminis sp. nov., Geothrix oryzae sp. nov., Geothrix edaphica sp. nov., Geothrix rubra sp. nov., and Geothrix limicola sp. nov., six novel members of Acidobacteriota isolated from soils.</title>
        <authorList>
            <person name="Itoh H."/>
            <person name="Sugisawa Y."/>
            <person name="Mise K."/>
            <person name="Xu Z."/>
            <person name="Kuniyasu M."/>
            <person name="Ushijima N."/>
            <person name="Kawano K."/>
            <person name="Kobayashi E."/>
            <person name="Shiratori Y."/>
            <person name="Masuda Y."/>
            <person name="Senoo K."/>
        </authorList>
    </citation>
    <scope>NUCLEOTIDE SEQUENCE [LARGE SCALE GENOMIC DNA]</scope>
    <source>
        <strain evidence="4">W79</strain>
    </source>
</reference>
<feature type="compositionally biased region" description="Low complexity" evidence="1">
    <location>
        <begin position="82"/>
        <end position="98"/>
    </location>
</feature>
<feature type="signal peptide" evidence="2">
    <location>
        <begin position="1"/>
        <end position="24"/>
    </location>
</feature>
<sequence length="120" mass="12665">MVRSRKMMVLFLGCFLLGAQPAPPDPVLKARAERAQAQGIGEGDLPPVPRGIVEPPPLPPPETHLKDTRGVKAAKIRRASRTAKGGKSAKSAKSAKSPKSAKTKKLPAKGGRKSSKRVKG</sequence>
<feature type="compositionally biased region" description="Pro residues" evidence="1">
    <location>
        <begin position="46"/>
        <end position="62"/>
    </location>
</feature>
<feature type="compositionally biased region" description="Basic residues" evidence="1">
    <location>
        <begin position="72"/>
        <end position="81"/>
    </location>
</feature>
<evidence type="ECO:0000313" key="3">
    <source>
        <dbReference type="EMBL" id="BDU71489.1"/>
    </source>
</evidence>
<feature type="chain" id="PRO_5041295806" evidence="2">
    <location>
        <begin position="25"/>
        <end position="120"/>
    </location>
</feature>
<gene>
    <name evidence="3" type="ORF">METEAL_06630</name>
</gene>
<dbReference type="Proteomes" id="UP001238179">
    <property type="component" value="Chromosome"/>
</dbReference>
<evidence type="ECO:0000256" key="2">
    <source>
        <dbReference type="SAM" id="SignalP"/>
    </source>
</evidence>
<feature type="compositionally biased region" description="Basic residues" evidence="1">
    <location>
        <begin position="99"/>
        <end position="120"/>
    </location>
</feature>
<keyword evidence="4" id="KW-1185">Reference proteome</keyword>
<keyword evidence="2" id="KW-0732">Signal</keyword>
<dbReference type="EMBL" id="AP027080">
    <property type="protein sequence ID" value="BDU71489.1"/>
    <property type="molecule type" value="Genomic_DNA"/>
</dbReference>
<feature type="region of interest" description="Disordered" evidence="1">
    <location>
        <begin position="30"/>
        <end position="120"/>
    </location>
</feature>
<proteinExistence type="predicted"/>
<protein>
    <submittedName>
        <fullName evidence="3">Uncharacterized protein</fullName>
    </submittedName>
</protein>